<dbReference type="AlphaFoldDB" id="A0A4R6ST87"/>
<sequence length="317" mass="35075">MKLLYKQITPLLLIPITFMVLASCKKTIDLEPLPQAKILTYKVTNIPDTVIYGAVDDLEGTITVYLPYYYGLSIIDPEITVASGSKLDEEILPVNVTDTKTYGVTGNDGSKKIYTLKLIQQNPTNLSFRWNTANPIAYPGAVLPIMLGDFMQRNPALVEVVVSERVSKKATTLVLNASTAIRAETLNYALINMPLPATLDTGSYTVSINTLGTKMDLPEVLRIRHRQPNLLMPTQAAKQGGSIIYVPFNSIFINVKKVSVTVNTVVYELPVVTYSPLSLELRIPDDFPIGVWQIPFKFEFEGWTTLTKSGNLTVTAK</sequence>
<dbReference type="Proteomes" id="UP000295620">
    <property type="component" value="Unassembled WGS sequence"/>
</dbReference>
<proteinExistence type="predicted"/>
<keyword evidence="2" id="KW-1185">Reference proteome</keyword>
<reference evidence="1 2" key="1">
    <citation type="submission" date="2019-03" db="EMBL/GenBank/DDBJ databases">
        <title>Genomic Encyclopedia of Archaeal and Bacterial Type Strains, Phase II (KMG-II): from individual species to whole genera.</title>
        <authorList>
            <person name="Goeker M."/>
        </authorList>
    </citation>
    <scope>NUCLEOTIDE SEQUENCE [LARGE SCALE GENOMIC DNA]</scope>
    <source>
        <strain evidence="1 2">DSM 19035</strain>
    </source>
</reference>
<evidence type="ECO:0000313" key="2">
    <source>
        <dbReference type="Proteomes" id="UP000295620"/>
    </source>
</evidence>
<organism evidence="1 2">
    <name type="scientific">Pedobacter metabolipauper</name>
    <dbReference type="NCBI Taxonomy" id="425513"/>
    <lineage>
        <taxon>Bacteria</taxon>
        <taxon>Pseudomonadati</taxon>
        <taxon>Bacteroidota</taxon>
        <taxon>Sphingobacteriia</taxon>
        <taxon>Sphingobacteriales</taxon>
        <taxon>Sphingobacteriaceae</taxon>
        <taxon>Pedobacter</taxon>
    </lineage>
</organism>
<gene>
    <name evidence="1" type="ORF">ATK78_4373</name>
</gene>
<dbReference type="RefSeq" id="WP_133578159.1">
    <property type="nucleotide sequence ID" value="NZ_SNYC01000008.1"/>
</dbReference>
<evidence type="ECO:0008006" key="3">
    <source>
        <dbReference type="Google" id="ProtNLM"/>
    </source>
</evidence>
<comment type="caution">
    <text evidence="1">The sequence shown here is derived from an EMBL/GenBank/DDBJ whole genome shotgun (WGS) entry which is preliminary data.</text>
</comment>
<dbReference type="OrthoDB" id="674886at2"/>
<accession>A0A4R6ST87</accession>
<dbReference type="Gene3D" id="2.60.40.2340">
    <property type="match status" value="1"/>
</dbReference>
<dbReference type="EMBL" id="SNYC01000008">
    <property type="protein sequence ID" value="TDQ06714.1"/>
    <property type="molecule type" value="Genomic_DNA"/>
</dbReference>
<protein>
    <recommendedName>
        <fullName evidence="3">DUF5018 domain-containing protein</fullName>
    </recommendedName>
</protein>
<name>A0A4R6ST87_9SPHI</name>
<evidence type="ECO:0000313" key="1">
    <source>
        <dbReference type="EMBL" id="TDQ06714.1"/>
    </source>
</evidence>
<dbReference type="PROSITE" id="PS51257">
    <property type="entry name" value="PROKAR_LIPOPROTEIN"/>
    <property type="match status" value="1"/>
</dbReference>